<dbReference type="InterPro" id="IPR003918">
    <property type="entry name" value="NADH_UbQ_OxRdtase"/>
</dbReference>
<comment type="caution">
    <text evidence="8">The sequence shown here is derived from an EMBL/GenBank/DDBJ whole genome shotgun (WGS) entry which is preliminary data.</text>
</comment>
<evidence type="ECO:0000256" key="2">
    <source>
        <dbReference type="ARBA" id="ARBA00022692"/>
    </source>
</evidence>
<keyword evidence="5" id="KW-0874">Quinone</keyword>
<dbReference type="GO" id="GO:0050136">
    <property type="term" value="F:NADH dehydrogenase (quinone) (non-electrogenic) activity"/>
    <property type="evidence" value="ECO:0007669"/>
    <property type="project" value="UniProtKB-UniRule"/>
</dbReference>
<evidence type="ECO:0000256" key="5">
    <source>
        <dbReference type="HAMAP-Rule" id="MF_00445"/>
    </source>
</evidence>
<comment type="subunit">
    <text evidence="5">NDH-1 is composed of 14 different subunits. Subunits NuoA, H, J, K, L, M, N constitute the membrane sector of the complex.</text>
</comment>
<feature type="transmembrane region" description="Helical" evidence="5">
    <location>
        <begin position="233"/>
        <end position="250"/>
    </location>
</feature>
<keyword evidence="5" id="KW-1003">Cell membrane</keyword>
<dbReference type="GO" id="GO:0005886">
    <property type="term" value="C:plasma membrane"/>
    <property type="evidence" value="ECO:0007669"/>
    <property type="project" value="UniProtKB-SubCell"/>
</dbReference>
<dbReference type="NCBIfam" id="TIGR01770">
    <property type="entry name" value="NDH_I_N"/>
    <property type="match status" value="1"/>
</dbReference>
<name>A0A9W6D275_9BACT</name>
<evidence type="ECO:0000256" key="1">
    <source>
        <dbReference type="ARBA" id="ARBA00004127"/>
    </source>
</evidence>
<keyword evidence="5" id="KW-0520">NAD</keyword>
<feature type="transmembrane region" description="Helical" evidence="5">
    <location>
        <begin position="395"/>
        <end position="415"/>
    </location>
</feature>
<evidence type="ECO:0000256" key="4">
    <source>
        <dbReference type="ARBA" id="ARBA00023136"/>
    </source>
</evidence>
<feature type="transmembrane region" description="Helical" evidence="5">
    <location>
        <begin position="291"/>
        <end position="308"/>
    </location>
</feature>
<feature type="transmembrane region" description="Helical" evidence="5">
    <location>
        <begin position="6"/>
        <end position="23"/>
    </location>
</feature>
<dbReference type="GO" id="GO:0048038">
    <property type="term" value="F:quinone binding"/>
    <property type="evidence" value="ECO:0007669"/>
    <property type="project" value="UniProtKB-KW"/>
</dbReference>
<feature type="transmembrane region" description="Helical" evidence="5">
    <location>
        <begin position="441"/>
        <end position="461"/>
    </location>
</feature>
<dbReference type="GO" id="GO:0012505">
    <property type="term" value="C:endomembrane system"/>
    <property type="evidence" value="ECO:0007669"/>
    <property type="project" value="UniProtKB-SubCell"/>
</dbReference>
<protein>
    <recommendedName>
        <fullName evidence="5">NADH-quinone oxidoreductase subunit N</fullName>
        <ecNumber evidence="5">7.1.1.-</ecNumber>
    </recommendedName>
    <alternativeName>
        <fullName evidence="5">NADH dehydrogenase I subunit N</fullName>
    </alternativeName>
    <alternativeName>
        <fullName evidence="5">NDH-1 subunit N</fullName>
    </alternativeName>
</protein>
<evidence type="ECO:0000259" key="7">
    <source>
        <dbReference type="Pfam" id="PF00361"/>
    </source>
</evidence>
<evidence type="ECO:0000313" key="9">
    <source>
        <dbReference type="Proteomes" id="UP001144372"/>
    </source>
</evidence>
<feature type="transmembrane region" description="Helical" evidence="5">
    <location>
        <begin position="155"/>
        <end position="176"/>
    </location>
</feature>
<dbReference type="Pfam" id="PF00361">
    <property type="entry name" value="Proton_antipo_M"/>
    <property type="match status" value="1"/>
</dbReference>
<dbReference type="AlphaFoldDB" id="A0A9W6D275"/>
<accession>A0A9W6D275</accession>
<feature type="transmembrane region" description="Helical" evidence="5">
    <location>
        <begin position="35"/>
        <end position="52"/>
    </location>
</feature>
<feature type="transmembrane region" description="Helical" evidence="5">
    <location>
        <begin position="197"/>
        <end position="221"/>
    </location>
</feature>
<sequence>MKWMLFSPEIYYFLVALCFLFLSMRGHPNPRRDHFFAFCSASVGVVVCLAAVRLEGTLFSGVYRIDLFSQIFKSLLSMGLFLVISICSELKGVRENYEREFYFLLLVCTLAMMMLVSSVHLLSIYVSLELSSYSLYILVALRRDWNLGVEAGIKYFLVGIFASAVMLFGIVLLYSTTGSMYVSELVQLLPQFSDSPAVMIGLLLTLSGFFFKLAVFPFHSWAPDVYQGAANQAAAYISTVSKVAAVAVLLRMISTAGEGSSYLVRVLVVLSIISMTAGNLAAIVQKDLKRLLAYSTIAHAGYVLIGLLSMNTDGYTGAIFYALALLMMKFTIFLVVVKVAYDGSNLQVEQLAGLHRRSPLLAAALMVSLFSLAGLPPFVGFTGKFLIFTAAMEKGYFALVLIAMINVLISLYYYLLVLKAAYLVEPAEPAADLTLSRPVKLLTGTLICAMVVAGIFPRYLIDIARAAAQVIM</sequence>
<feature type="transmembrane region" description="Helical" evidence="5">
    <location>
        <begin position="102"/>
        <end position="126"/>
    </location>
</feature>
<feature type="domain" description="NADH:quinone oxidoreductase/Mrp antiporter transmembrane" evidence="7">
    <location>
        <begin position="119"/>
        <end position="410"/>
    </location>
</feature>
<keyword evidence="5" id="KW-0830">Ubiquinone</keyword>
<dbReference type="InterPro" id="IPR001750">
    <property type="entry name" value="ND/Mrp_TM"/>
</dbReference>
<dbReference type="EMBL" id="BSDR01000001">
    <property type="protein sequence ID" value="GLI33609.1"/>
    <property type="molecule type" value="Genomic_DNA"/>
</dbReference>
<dbReference type="PANTHER" id="PTHR22773">
    <property type="entry name" value="NADH DEHYDROGENASE"/>
    <property type="match status" value="1"/>
</dbReference>
<keyword evidence="4 5" id="KW-0472">Membrane</keyword>
<dbReference type="GO" id="GO:0042773">
    <property type="term" value="P:ATP synthesis coupled electron transport"/>
    <property type="evidence" value="ECO:0007669"/>
    <property type="project" value="InterPro"/>
</dbReference>
<comment type="function">
    <text evidence="5">NDH-1 shuttles electrons from NADH, via FMN and iron-sulfur (Fe-S) centers, to quinones in the respiratory chain. The immediate electron acceptor for the enzyme in this species is believed to be ubiquinone. Couples the redox reaction to proton translocation (for every two electrons transferred, four hydrogen ions are translocated across the cytoplasmic membrane), and thus conserves the redox energy in a proton gradient.</text>
</comment>
<keyword evidence="2 5" id="KW-0812">Transmembrane</keyword>
<dbReference type="EC" id="7.1.1.-" evidence="5"/>
<feature type="transmembrane region" description="Helical" evidence="5">
    <location>
        <begin position="320"/>
        <end position="341"/>
    </location>
</feature>
<comment type="similarity">
    <text evidence="5">Belongs to the complex I subunit 2 family.</text>
</comment>
<evidence type="ECO:0000256" key="3">
    <source>
        <dbReference type="ARBA" id="ARBA00022989"/>
    </source>
</evidence>
<dbReference type="Proteomes" id="UP001144372">
    <property type="component" value="Unassembled WGS sequence"/>
</dbReference>
<keyword evidence="5" id="KW-0813">Transport</keyword>
<keyword evidence="3 5" id="KW-1133">Transmembrane helix</keyword>
<dbReference type="RefSeq" id="WP_281792705.1">
    <property type="nucleotide sequence ID" value="NZ_BSDR01000001.1"/>
</dbReference>
<reference evidence="8" key="1">
    <citation type="submission" date="2022-12" db="EMBL/GenBank/DDBJ databases">
        <title>Reference genome sequencing for broad-spectrum identification of bacterial and archaeal isolates by mass spectrometry.</title>
        <authorList>
            <person name="Sekiguchi Y."/>
            <person name="Tourlousse D.M."/>
        </authorList>
    </citation>
    <scope>NUCLEOTIDE SEQUENCE</scope>
    <source>
        <strain evidence="8">ASRB1</strain>
    </source>
</reference>
<keyword evidence="9" id="KW-1185">Reference proteome</keyword>
<proteinExistence type="inferred from homology"/>
<feature type="transmembrane region" description="Helical" evidence="5">
    <location>
        <begin position="361"/>
        <end position="383"/>
    </location>
</feature>
<evidence type="ECO:0000256" key="6">
    <source>
        <dbReference type="RuleBase" id="RU000320"/>
    </source>
</evidence>
<keyword evidence="5" id="KW-1278">Translocase</keyword>
<dbReference type="PRINTS" id="PR01437">
    <property type="entry name" value="NUOXDRDTASE4"/>
</dbReference>
<organism evidence="8 9">
    <name type="scientific">Desulforhabdus amnigena</name>
    <dbReference type="NCBI Taxonomy" id="40218"/>
    <lineage>
        <taxon>Bacteria</taxon>
        <taxon>Pseudomonadati</taxon>
        <taxon>Thermodesulfobacteriota</taxon>
        <taxon>Syntrophobacteria</taxon>
        <taxon>Syntrophobacterales</taxon>
        <taxon>Syntrophobacteraceae</taxon>
        <taxon>Desulforhabdus</taxon>
    </lineage>
</organism>
<comment type="subcellular location">
    <subcellularLocation>
        <location evidence="5">Cell membrane</location>
        <topology evidence="5">Multi-pass membrane protein</topology>
    </subcellularLocation>
    <subcellularLocation>
        <location evidence="1">Endomembrane system</location>
        <topology evidence="1">Multi-pass membrane protein</topology>
    </subcellularLocation>
    <subcellularLocation>
        <location evidence="6">Membrane</location>
        <topology evidence="6">Multi-pass membrane protein</topology>
    </subcellularLocation>
</comment>
<dbReference type="InterPro" id="IPR010096">
    <property type="entry name" value="NADH-Q_OxRdtase_suN/2"/>
</dbReference>
<dbReference type="HAMAP" id="MF_00445">
    <property type="entry name" value="NDH1_NuoN_1"/>
    <property type="match status" value="1"/>
</dbReference>
<gene>
    <name evidence="5 8" type="primary">nuoN</name>
    <name evidence="8" type="ORF">DAMNIGENAA_10420</name>
</gene>
<evidence type="ECO:0000313" key="8">
    <source>
        <dbReference type="EMBL" id="GLI33609.1"/>
    </source>
</evidence>
<dbReference type="GO" id="GO:0008137">
    <property type="term" value="F:NADH dehydrogenase (ubiquinone) activity"/>
    <property type="evidence" value="ECO:0007669"/>
    <property type="project" value="InterPro"/>
</dbReference>
<comment type="catalytic activity">
    <reaction evidence="5">
        <text>a quinone + NADH + 5 H(+)(in) = a quinol + NAD(+) + 4 H(+)(out)</text>
        <dbReference type="Rhea" id="RHEA:57888"/>
        <dbReference type="ChEBI" id="CHEBI:15378"/>
        <dbReference type="ChEBI" id="CHEBI:24646"/>
        <dbReference type="ChEBI" id="CHEBI:57540"/>
        <dbReference type="ChEBI" id="CHEBI:57945"/>
        <dbReference type="ChEBI" id="CHEBI:132124"/>
    </reaction>
</comment>
<feature type="transmembrane region" description="Helical" evidence="5">
    <location>
        <begin position="262"/>
        <end position="285"/>
    </location>
</feature>
<feature type="transmembrane region" description="Helical" evidence="5">
    <location>
        <begin position="72"/>
        <end position="90"/>
    </location>
</feature>